<comment type="caution">
    <text evidence="2">The sequence shown here is derived from an EMBL/GenBank/DDBJ whole genome shotgun (WGS) entry which is preliminary data.</text>
</comment>
<evidence type="ECO:0000256" key="1">
    <source>
        <dbReference type="SAM" id="Phobius"/>
    </source>
</evidence>
<sequence>MNNKNRLLTLALSLTIIIFILFTKWWIADVVDGTDGIMYGFPLIYKSPAFYTSMANQYFLMALVIDFFVYFMAVFAFLFLINKFFFEIRLNKKQLLTIYAIATVLFGIEILFATVFESRFLIKRDFDIEVKQTGFKFYLSEEERKIYNKSHQ</sequence>
<keyword evidence="1" id="KW-1133">Transmembrane helix</keyword>
<proteinExistence type="predicted"/>
<dbReference type="EMBL" id="QJHK01000006">
    <property type="protein sequence ID" value="PXY41043.1"/>
    <property type="molecule type" value="Genomic_DNA"/>
</dbReference>
<accession>A0A2V4BT78</accession>
<feature type="transmembrane region" description="Helical" evidence="1">
    <location>
        <begin position="58"/>
        <end position="82"/>
    </location>
</feature>
<dbReference type="Proteomes" id="UP000247903">
    <property type="component" value="Unassembled WGS sequence"/>
</dbReference>
<gene>
    <name evidence="2" type="ORF">DMB65_08775</name>
</gene>
<keyword evidence="1" id="KW-0472">Membrane</keyword>
<dbReference type="OrthoDB" id="1349336at2"/>
<reference evidence="2 3" key="1">
    <citation type="submission" date="2018-05" db="EMBL/GenBank/DDBJ databases">
        <title>Flavobacterium sp. strain IMCC34759, incomplete genome.</title>
        <authorList>
            <person name="Joung Y."/>
            <person name="Cho J."/>
        </authorList>
    </citation>
    <scope>NUCLEOTIDE SEQUENCE [LARGE SCALE GENOMIC DNA]</scope>
    <source>
        <strain evidence="2 3">IMCC34759</strain>
    </source>
</reference>
<feature type="transmembrane region" description="Helical" evidence="1">
    <location>
        <begin position="7"/>
        <end position="27"/>
    </location>
</feature>
<evidence type="ECO:0000313" key="3">
    <source>
        <dbReference type="Proteomes" id="UP000247903"/>
    </source>
</evidence>
<dbReference type="AlphaFoldDB" id="A0A2V4BT78"/>
<organism evidence="2 3">
    <name type="scientific">Flavobacterium cheongpyeongense</name>
    <dbReference type="NCBI Taxonomy" id="2212651"/>
    <lineage>
        <taxon>Bacteria</taxon>
        <taxon>Pseudomonadati</taxon>
        <taxon>Bacteroidota</taxon>
        <taxon>Flavobacteriia</taxon>
        <taxon>Flavobacteriales</taxon>
        <taxon>Flavobacteriaceae</taxon>
        <taxon>Flavobacterium</taxon>
    </lineage>
</organism>
<evidence type="ECO:0000313" key="2">
    <source>
        <dbReference type="EMBL" id="PXY41043.1"/>
    </source>
</evidence>
<keyword evidence="3" id="KW-1185">Reference proteome</keyword>
<feature type="transmembrane region" description="Helical" evidence="1">
    <location>
        <begin position="94"/>
        <end position="116"/>
    </location>
</feature>
<name>A0A2V4BT78_9FLAO</name>
<dbReference type="RefSeq" id="WP_110306279.1">
    <property type="nucleotide sequence ID" value="NZ_QJHK01000006.1"/>
</dbReference>
<protein>
    <submittedName>
        <fullName evidence="2">Uncharacterized protein</fullName>
    </submittedName>
</protein>
<keyword evidence="1" id="KW-0812">Transmembrane</keyword>